<dbReference type="PANTHER" id="PTHR34987:SF2">
    <property type="entry name" value="B, PUTATIVE (AFU_ORTHOLOGUE AFUA_7G05040)-RELATED"/>
    <property type="match status" value="1"/>
</dbReference>
<dbReference type="Pfam" id="PF17389">
    <property type="entry name" value="Bac_rhamnosid6H"/>
    <property type="match status" value="1"/>
</dbReference>
<dbReference type="EMBL" id="CP086239">
    <property type="protein sequence ID" value="WAG59281.1"/>
    <property type="molecule type" value="Genomic_DNA"/>
</dbReference>
<dbReference type="InterPro" id="IPR035398">
    <property type="entry name" value="Bac_rhamnosid_C"/>
</dbReference>
<dbReference type="PANTHER" id="PTHR34987">
    <property type="entry name" value="C, PUTATIVE (AFU_ORTHOLOGUE AFUA_3G02880)-RELATED"/>
    <property type="match status" value="1"/>
</dbReference>
<feature type="domain" description="Alpha-L-rhamnosidase six-hairpin glycosidase" evidence="1">
    <location>
        <begin position="379"/>
        <end position="701"/>
    </location>
</feature>
<feature type="domain" description="Alpha-L-rhamnosidase C-terminal" evidence="2">
    <location>
        <begin position="720"/>
        <end position="777"/>
    </location>
</feature>
<evidence type="ECO:0000313" key="3">
    <source>
        <dbReference type="EMBL" id="WAG59281.1"/>
    </source>
</evidence>
<name>A0AA47EFJ5_9CLOT</name>
<sequence length="794" mass="92136">MEEQSRKWKSKFIWRDHGEKRNFNAENEVVYFRKVFEIEDNECQFLAHISADSRYRMYLNGESVAVGPCKGNGFSFYYETVDLSDRLRVGKNIIAVKVLHHPPIGENISVWRSPLGMLIFDGELTDSNGTKLENIVSDDSWVCLKDESVRFVEGRYNTMFLGGSERVEGEFSNFAWEKLEYDDNHWERCICYDSLDVSTGVLNTWQLTKRTIPMLYEERKEFVGIKYVNDEEIKKEDILEKFSSTNKGCLKLDSGKRFIVEIDAGILTTGYIKIRLSGGKDSIIKILCAECYENEPIEIPWTRDRGVRDDEKKGKLYGDIDIYKVSGRGNKDGNLFESYEPFWIRTFRFIRIEITVGESPLYIHSFNYRETGYPLEVKAEFQCSDISLHKLWDISINTLRRCMHETYEDCPYYEQFQYTMDTYLQTLFTYHVSGDDRLARKAIYDFHSSLLPQGLLQSRYPSIEPQIIPAFNFYWILMLHDHYSYFRDSKLVKRYRATMDTVLEWFDRRLNEEGLVDNIPDQYWKFVDWVPEWRSGRGVPQAAKTGSLTVYSLMYAVSLQKAAELNKVVGRKEIAQEYLERATKVNHAVIKNCWSEENKMFRDGPAVELYSQHAQIWAVLSGAIEGKNASDLMEVATKIKTIAQVSYAMSYFLFRALSKTGLYDKSFELWDAWREMTNLNVTTWNEDPVTQRSECHAWGAVPLYEFCAEILGVKPSEGNADSITIAPKLGPLTWAKGKVVTRLGEIGVSWKLINGNFNIDIYNPNKANIDMYLPDGTIIKNLCDKVIQLKSKLN</sequence>
<reference evidence="3" key="1">
    <citation type="submission" date="2021-11" db="EMBL/GenBank/DDBJ databases">
        <title>Clostridia strains as spoilage organisms.</title>
        <authorList>
            <person name="Wambui J."/>
            <person name="Stevens M.J.A."/>
            <person name="Stephan R."/>
        </authorList>
    </citation>
    <scope>NUCLEOTIDE SEQUENCE</scope>
    <source>
        <strain evidence="3">CF009</strain>
    </source>
</reference>
<evidence type="ECO:0000259" key="1">
    <source>
        <dbReference type="Pfam" id="PF17389"/>
    </source>
</evidence>
<organism evidence="3 4">
    <name type="scientific">Clostridium estertheticum</name>
    <dbReference type="NCBI Taxonomy" id="238834"/>
    <lineage>
        <taxon>Bacteria</taxon>
        <taxon>Bacillati</taxon>
        <taxon>Bacillota</taxon>
        <taxon>Clostridia</taxon>
        <taxon>Eubacteriales</taxon>
        <taxon>Clostridiaceae</taxon>
        <taxon>Clostridium</taxon>
    </lineage>
</organism>
<accession>A0AA47EFJ5</accession>
<dbReference type="RefSeq" id="WP_216127092.1">
    <property type="nucleotide sequence ID" value="NZ_CP086239.1"/>
</dbReference>
<dbReference type="Pfam" id="PF17390">
    <property type="entry name" value="Bac_rhamnosid_C"/>
    <property type="match status" value="1"/>
</dbReference>
<protein>
    <recommendedName>
        <fullName evidence="5">Alpha-L-rhamnosidase</fullName>
    </recommendedName>
</protein>
<evidence type="ECO:0000259" key="2">
    <source>
        <dbReference type="Pfam" id="PF17390"/>
    </source>
</evidence>
<dbReference type="Proteomes" id="UP001164733">
    <property type="component" value="Chromosome"/>
</dbReference>
<proteinExistence type="predicted"/>
<gene>
    <name evidence="3" type="ORF">LL038_16755</name>
</gene>
<dbReference type="AlphaFoldDB" id="A0AA47EFJ5"/>
<dbReference type="InterPro" id="IPR035396">
    <property type="entry name" value="Bac_rhamnosid6H"/>
</dbReference>
<evidence type="ECO:0000313" key="4">
    <source>
        <dbReference type="Proteomes" id="UP001164733"/>
    </source>
</evidence>
<evidence type="ECO:0008006" key="5">
    <source>
        <dbReference type="Google" id="ProtNLM"/>
    </source>
</evidence>